<accession>A0A0D7WXA7</accession>
<sequence length="215" mass="25685">MAHKLLKLYKNDLSLFHTLIKKMKWTNFYKSIFTLILSIALIIILKNQIQSSWGNISFVILILWYVVFFRESKRERDRIIQIDNGGKSYYQVRIDGLKKFLRNEGIDTDPQKIDLLIKMVEKHSEEEKVPFFIGRGIILTIIIPIITATYTNILNKYIDRLETVILIFIVLIAIILILFYYVSIFKFFYDEFINGDYQRYKTIANDLRELYFKEV</sequence>
<dbReference type="EMBL" id="JTHP01000052">
    <property type="protein sequence ID" value="KJD43629.1"/>
    <property type="molecule type" value="Genomic_DNA"/>
</dbReference>
<keyword evidence="1" id="KW-0812">Transmembrane</keyword>
<keyword evidence="3" id="KW-1185">Reference proteome</keyword>
<dbReference type="RefSeq" id="WP_044648028.1">
    <property type="nucleotide sequence ID" value="NZ_JTHP01000052.1"/>
</dbReference>
<dbReference type="Proteomes" id="UP000032534">
    <property type="component" value="Unassembled WGS sequence"/>
</dbReference>
<comment type="caution">
    <text evidence="2">The sequence shown here is derived from an EMBL/GenBank/DDBJ whole genome shotgun (WGS) entry which is preliminary data.</text>
</comment>
<evidence type="ECO:0000313" key="2">
    <source>
        <dbReference type="EMBL" id="KJD43629.1"/>
    </source>
</evidence>
<keyword evidence="1" id="KW-0472">Membrane</keyword>
<protein>
    <submittedName>
        <fullName evidence="2">Uncharacterized protein</fullName>
    </submittedName>
</protein>
<dbReference type="OrthoDB" id="2615546at2"/>
<evidence type="ECO:0000256" key="1">
    <source>
        <dbReference type="SAM" id="Phobius"/>
    </source>
</evidence>
<proteinExistence type="predicted"/>
<name>A0A0D7WXA7_9BACL</name>
<organism evidence="2 3">
    <name type="scientific">Paenibacillus terrae</name>
    <dbReference type="NCBI Taxonomy" id="159743"/>
    <lineage>
        <taxon>Bacteria</taxon>
        <taxon>Bacillati</taxon>
        <taxon>Bacillota</taxon>
        <taxon>Bacilli</taxon>
        <taxon>Bacillales</taxon>
        <taxon>Paenibacillaceae</taxon>
        <taxon>Paenibacillus</taxon>
    </lineage>
</organism>
<dbReference type="PATRIC" id="fig|159743.3.peg.4749"/>
<feature type="transmembrane region" description="Helical" evidence="1">
    <location>
        <begin position="51"/>
        <end position="69"/>
    </location>
</feature>
<feature type="transmembrane region" description="Helical" evidence="1">
    <location>
        <begin position="165"/>
        <end position="189"/>
    </location>
</feature>
<keyword evidence="1" id="KW-1133">Transmembrane helix</keyword>
<feature type="transmembrane region" description="Helical" evidence="1">
    <location>
        <begin position="28"/>
        <end position="45"/>
    </location>
</feature>
<evidence type="ECO:0000313" key="3">
    <source>
        <dbReference type="Proteomes" id="UP000032534"/>
    </source>
</evidence>
<feature type="transmembrane region" description="Helical" evidence="1">
    <location>
        <begin position="132"/>
        <end position="153"/>
    </location>
</feature>
<gene>
    <name evidence="2" type="ORF">QD47_21370</name>
</gene>
<reference evidence="2 3" key="1">
    <citation type="submission" date="2014-11" db="EMBL/GenBank/DDBJ databases">
        <title>Draft Genome Sequences of Paenibacillus polymyxa NRRL B-30509 and Paenibacillus terrae NRRL B-30644, Strains from a Poultry Environment that Produce Tridecaptin A and Paenicidins.</title>
        <authorList>
            <person name="van Belkum M.J."/>
            <person name="Lohans C.T."/>
            <person name="Vederas J.C."/>
        </authorList>
    </citation>
    <scope>NUCLEOTIDE SEQUENCE [LARGE SCALE GENOMIC DNA]</scope>
    <source>
        <strain evidence="2 3">NRRL B-30644</strain>
    </source>
</reference>
<dbReference type="AlphaFoldDB" id="A0A0D7WXA7"/>